<gene>
    <name evidence="3" type="ORF">GGI15_003802</name>
</gene>
<keyword evidence="4" id="KW-1185">Reference proteome</keyword>
<evidence type="ECO:0000313" key="3">
    <source>
        <dbReference type="EMBL" id="KAJ2779656.1"/>
    </source>
</evidence>
<feature type="compositionally biased region" description="Polar residues" evidence="2">
    <location>
        <begin position="284"/>
        <end position="295"/>
    </location>
</feature>
<feature type="region of interest" description="Disordered" evidence="2">
    <location>
        <begin position="119"/>
        <end position="249"/>
    </location>
</feature>
<dbReference type="Proteomes" id="UP001140172">
    <property type="component" value="Unassembled WGS sequence"/>
</dbReference>
<reference evidence="3" key="1">
    <citation type="submission" date="2022-07" db="EMBL/GenBank/DDBJ databases">
        <title>Phylogenomic reconstructions and comparative analyses of Kickxellomycotina fungi.</title>
        <authorList>
            <person name="Reynolds N.K."/>
            <person name="Stajich J.E."/>
            <person name="Barry K."/>
            <person name="Grigoriev I.V."/>
            <person name="Crous P."/>
            <person name="Smith M.E."/>
        </authorList>
    </citation>
    <scope>NUCLEOTIDE SEQUENCE</scope>
    <source>
        <strain evidence="3">BCRC 34489</strain>
    </source>
</reference>
<proteinExistence type="predicted"/>
<accession>A0A9W8H7S0</accession>
<evidence type="ECO:0000313" key="4">
    <source>
        <dbReference type="Proteomes" id="UP001140172"/>
    </source>
</evidence>
<feature type="region of interest" description="Disordered" evidence="2">
    <location>
        <begin position="66"/>
        <end position="104"/>
    </location>
</feature>
<comment type="caution">
    <text evidence="3">The sequence shown here is derived from an EMBL/GenBank/DDBJ whole genome shotgun (WGS) entry which is preliminary data.</text>
</comment>
<evidence type="ECO:0000256" key="1">
    <source>
        <dbReference type="SAM" id="Coils"/>
    </source>
</evidence>
<feature type="compositionally biased region" description="Basic and acidic residues" evidence="2">
    <location>
        <begin position="189"/>
        <end position="225"/>
    </location>
</feature>
<sequence>MPSGSSGDPALLRKIDDMQAQINELNEQLATKTRQLDDIRRIINTPALRCGGDDDQPSVGLAIDSSWKGIATPGDSARSPDNIQEQPSKASNANLEPLGRRKTADFVAEDDEDSVWLFANDNFDDGNDNERGSYSGNSRRRRSSPVPPRSSRSAQLSRFEHRDSRSRSPPGCGNRGKERSPNRRHTLNHSREDRKASDYRPAHKSDRYGKRGESRGRSPDRRKSLCDTGRYFSKPGNQRTGGPASRKGHCDGWVTHNSASLDAACGMQDQSELPMMPSSCNQFMNARPLPSSSDKVNAWRDGNTESRGWGDLSQNERSGHSPAVSNHSLTGHHRLEDAADEEGALCDPADDSSDDSDGGLLALRSKPAAATRSASIPQFKDVSGKSVASTNLLPLWGVCAWASLSGLEDAYRISYRTRLCTDSSRCKIKLIVKALPRVQKRKVTSNGQELTLYFKSGNHLKQTANMQRVHVWKPVPQAVLFYYLVTTVLQPLDQVQAATVCSLWRDEFKVSPLGIATVLDANGHGWTEWADMAELWKAACDWLSMLAKDVVKHGKAYVTKPTDKTGWDSIDYNLCANARKLPVDKTCSYSKVFGLQNTEVIDLIKISPILLSSTWANSQIEVLIDAL</sequence>
<keyword evidence="1" id="KW-0175">Coiled coil</keyword>
<protein>
    <submittedName>
        <fullName evidence="3">Uncharacterized protein</fullName>
    </submittedName>
</protein>
<evidence type="ECO:0000256" key="2">
    <source>
        <dbReference type="SAM" id="MobiDB-lite"/>
    </source>
</evidence>
<dbReference type="OrthoDB" id="5547078at2759"/>
<dbReference type="EMBL" id="JANBUM010000287">
    <property type="protein sequence ID" value="KAJ2779656.1"/>
    <property type="molecule type" value="Genomic_DNA"/>
</dbReference>
<dbReference type="AlphaFoldDB" id="A0A9W8H7S0"/>
<feature type="coiled-coil region" evidence="1">
    <location>
        <begin position="8"/>
        <end position="42"/>
    </location>
</feature>
<feature type="region of interest" description="Disordered" evidence="2">
    <location>
        <begin position="284"/>
        <end position="329"/>
    </location>
</feature>
<name>A0A9W8H7S0_9FUNG</name>
<organism evidence="3 4">
    <name type="scientific">Coemansia interrupta</name>
    <dbReference type="NCBI Taxonomy" id="1126814"/>
    <lineage>
        <taxon>Eukaryota</taxon>
        <taxon>Fungi</taxon>
        <taxon>Fungi incertae sedis</taxon>
        <taxon>Zoopagomycota</taxon>
        <taxon>Kickxellomycotina</taxon>
        <taxon>Kickxellomycetes</taxon>
        <taxon>Kickxellales</taxon>
        <taxon>Kickxellaceae</taxon>
        <taxon>Coemansia</taxon>
    </lineage>
</organism>
<feature type="compositionally biased region" description="Polar residues" evidence="2">
    <location>
        <begin position="79"/>
        <end position="94"/>
    </location>
</feature>